<feature type="signal peptide" evidence="6">
    <location>
        <begin position="1"/>
        <end position="19"/>
    </location>
</feature>
<dbReference type="EMBL" id="JAAMOD010000348">
    <property type="protein sequence ID" value="KAF5230443.1"/>
    <property type="molecule type" value="Genomic_DNA"/>
</dbReference>
<gene>
    <name evidence="7" type="ORF">FAUST_9810</name>
</gene>
<keyword evidence="6" id="KW-0732">Signal</keyword>
<keyword evidence="5" id="KW-0325">Glycoprotein</keyword>
<name>A0AAN5Z201_FUSAU</name>
<comment type="similarity">
    <text evidence="1 6">Belongs to the peptidase S10 family.</text>
</comment>
<dbReference type="PANTHER" id="PTHR11802">
    <property type="entry name" value="SERINE PROTEASE FAMILY S10 SERINE CARBOXYPEPTIDASE"/>
    <property type="match status" value="1"/>
</dbReference>
<evidence type="ECO:0000256" key="4">
    <source>
        <dbReference type="ARBA" id="ARBA00022801"/>
    </source>
</evidence>
<dbReference type="AlphaFoldDB" id="A0AAN5Z201"/>
<reference evidence="7 8" key="1">
    <citation type="submission" date="2020-02" db="EMBL/GenBank/DDBJ databases">
        <title>Identification and distribution of gene clusters putatively required for synthesis of sphingolipid metabolism inhibitors in phylogenetically diverse species of the filamentous fungus Fusarium.</title>
        <authorList>
            <person name="Kim H.-S."/>
            <person name="Busman M."/>
            <person name="Brown D.W."/>
            <person name="Divon H."/>
            <person name="Uhlig S."/>
            <person name="Proctor R.H."/>
        </authorList>
    </citation>
    <scope>NUCLEOTIDE SEQUENCE [LARGE SCALE GENOMIC DNA]</scope>
    <source>
        <strain evidence="7 8">NRRL 2903</strain>
    </source>
</reference>
<proteinExistence type="inferred from homology"/>
<dbReference type="PRINTS" id="PR00724">
    <property type="entry name" value="CRBOXYPTASEC"/>
</dbReference>
<evidence type="ECO:0000313" key="8">
    <source>
        <dbReference type="Proteomes" id="UP000537989"/>
    </source>
</evidence>
<keyword evidence="8" id="KW-1185">Reference proteome</keyword>
<dbReference type="InterPro" id="IPR001563">
    <property type="entry name" value="Peptidase_S10"/>
</dbReference>
<dbReference type="SUPFAM" id="SSF53474">
    <property type="entry name" value="alpha/beta-Hydrolases"/>
    <property type="match status" value="1"/>
</dbReference>
<feature type="chain" id="PRO_5042663744" description="Carboxypeptidase" evidence="6">
    <location>
        <begin position="20"/>
        <end position="1027"/>
    </location>
</feature>
<comment type="caution">
    <text evidence="7">The sequence shown here is derived from an EMBL/GenBank/DDBJ whole genome shotgun (WGS) entry which is preliminary data.</text>
</comment>
<evidence type="ECO:0000313" key="7">
    <source>
        <dbReference type="EMBL" id="KAF5230443.1"/>
    </source>
</evidence>
<organism evidence="7 8">
    <name type="scientific">Fusarium austroamericanum</name>
    <dbReference type="NCBI Taxonomy" id="282268"/>
    <lineage>
        <taxon>Eukaryota</taxon>
        <taxon>Fungi</taxon>
        <taxon>Dikarya</taxon>
        <taxon>Ascomycota</taxon>
        <taxon>Pezizomycotina</taxon>
        <taxon>Sordariomycetes</taxon>
        <taxon>Hypocreomycetidae</taxon>
        <taxon>Hypocreales</taxon>
        <taxon>Nectriaceae</taxon>
        <taxon>Fusarium</taxon>
    </lineage>
</organism>
<dbReference type="Gene3D" id="3.40.50.1820">
    <property type="entry name" value="alpha/beta hydrolase"/>
    <property type="match status" value="1"/>
</dbReference>
<evidence type="ECO:0000256" key="2">
    <source>
        <dbReference type="ARBA" id="ARBA00022645"/>
    </source>
</evidence>
<sequence>MGLKTVVVAALSLVALTNASAIDARTNKPANTQYYNSKTSQYYVEPKGIPEVSFDVGESYAGQIPVDLKKNGSKDSKFFYWFFPTVNPAGKDDVVIWFNGGPGCSSLEGFIQENGPFKWQYGTYKPVPNAWSWHKLANVIWVEYPIGTGFSTGPVTAHNNTQTADEFVKWWENLVDTFSLHGKKIYVTGESYAGVYVPYVGAAMLDKKDKKYYNVQGALYYDPVMPYADELRLDQAAFPAFFRHWESVFAIPNKNKKVLENDNEKCGLDKYREAHLKYPPPSKPWKSVPTKGCDITSHFDDIITIMNPCFNVYHVQDTCPVLWDILGFPSVEYVAPGASIYFNLPNVRKAIHAPAAPKNWTSCSGPVFVKDDPHYDPAEHEKKFQTLVEKTNNVIIGSGMADYIITSNTTALAVQGLKWNGKQGFQKAPSQEFVVPIINNTALNTENWAGGSVQGEVHSERGFTLATVKTSGHMVPHKQVPGVLFAQVFPAYTNNAAALARHCHFSKTQVFMAWIDTVRPWREIKTYYKGDGEQDLPEHLRPLDTTEALDIHEAILCAGSSNLGRTFNDHASANALPRMTRELEGLLLAGLSSMHPIIEHEANFTNVVSQLTPLSTHIRSLVTYRGDGLLPSIIRVEEYHYNDEDPDGKRVVAQGILHARSLSNICDDHNSRAMMDSGAHRAAVITSFDPRTVKMFNNDPPAFFGNKSKLVWRFSTLTREFSTTNRQGQNANVLESDRQILCIEHIETLLRNTNTGGLHYYYDYCKIDPFIPFPIGRSALVNWLAAKSPTMIRVLQLLDKYIRKDGNRVLLIVDSLWIQSFVTSLLVHFGYAAITIRTSDIPAARQKFIEKWNDPESDLDREAVQWFLLKQAISYQDNVERLLVQNWIVTSSSKCGLPLWMDDEILEISLYDKTERDFYNSNVDVLVEVARQLSNPESHICHFRTINAAEHYLRLGDERFAPKMAEIIRRTIKVIREEIESGEANDTESYRARLRAAVKARRAKVRDERMWISSTETAGRACKVVYR</sequence>
<dbReference type="GO" id="GO:0006508">
    <property type="term" value="P:proteolysis"/>
    <property type="evidence" value="ECO:0007669"/>
    <property type="project" value="UniProtKB-KW"/>
</dbReference>
<accession>A0AAN5Z201</accession>
<keyword evidence="3 6" id="KW-0645">Protease</keyword>
<keyword evidence="2 6" id="KW-0121">Carboxypeptidase</keyword>
<keyword evidence="4 6" id="KW-0378">Hydrolase</keyword>
<evidence type="ECO:0000256" key="5">
    <source>
        <dbReference type="ARBA" id="ARBA00023180"/>
    </source>
</evidence>
<dbReference type="PANTHER" id="PTHR11802:SF479">
    <property type="entry name" value="CARBOXYPEPTIDASE"/>
    <property type="match status" value="1"/>
</dbReference>
<dbReference type="InterPro" id="IPR029058">
    <property type="entry name" value="AB_hydrolase_fold"/>
</dbReference>
<evidence type="ECO:0000256" key="1">
    <source>
        <dbReference type="ARBA" id="ARBA00009431"/>
    </source>
</evidence>
<dbReference type="Pfam" id="PF00450">
    <property type="entry name" value="Peptidase_S10"/>
    <property type="match status" value="1"/>
</dbReference>
<evidence type="ECO:0000256" key="3">
    <source>
        <dbReference type="ARBA" id="ARBA00022670"/>
    </source>
</evidence>
<evidence type="ECO:0000256" key="6">
    <source>
        <dbReference type="RuleBase" id="RU361156"/>
    </source>
</evidence>
<dbReference type="Proteomes" id="UP000537989">
    <property type="component" value="Unassembled WGS sequence"/>
</dbReference>
<protein>
    <recommendedName>
        <fullName evidence="6">Carboxypeptidase</fullName>
        <ecNumber evidence="6">3.4.16.-</ecNumber>
    </recommendedName>
</protein>
<dbReference type="EC" id="3.4.16.-" evidence="6"/>
<dbReference type="InterPro" id="IPR018202">
    <property type="entry name" value="Ser_caboxypep_ser_AS"/>
</dbReference>
<dbReference type="PROSITE" id="PS00131">
    <property type="entry name" value="CARBOXYPEPT_SER_SER"/>
    <property type="match status" value="1"/>
</dbReference>
<dbReference type="GO" id="GO:0004185">
    <property type="term" value="F:serine-type carboxypeptidase activity"/>
    <property type="evidence" value="ECO:0007669"/>
    <property type="project" value="UniProtKB-UniRule"/>
</dbReference>